<name>A0A165PH62_EXIGL</name>
<evidence type="ECO:0000259" key="3">
    <source>
        <dbReference type="Pfam" id="PF25534"/>
    </source>
</evidence>
<dbReference type="PANTHER" id="PTHR36223:SF1">
    <property type="entry name" value="TRANSCRIPTION ELONGATION FACTOR EAF N-TERMINAL DOMAIN-CONTAINING PROTEIN"/>
    <property type="match status" value="1"/>
</dbReference>
<feature type="region of interest" description="Disordered" evidence="2">
    <location>
        <begin position="213"/>
        <end position="234"/>
    </location>
</feature>
<dbReference type="PANTHER" id="PTHR36223">
    <property type="entry name" value="BETA-LACTAMASE-TYPE TRANSPEPTIDASE FOLD DOMAIN CONTAINING PROTEIN"/>
    <property type="match status" value="1"/>
</dbReference>
<organism evidence="4 5">
    <name type="scientific">Exidia glandulosa HHB12029</name>
    <dbReference type="NCBI Taxonomy" id="1314781"/>
    <lineage>
        <taxon>Eukaryota</taxon>
        <taxon>Fungi</taxon>
        <taxon>Dikarya</taxon>
        <taxon>Basidiomycota</taxon>
        <taxon>Agaricomycotina</taxon>
        <taxon>Agaricomycetes</taxon>
        <taxon>Auriculariales</taxon>
        <taxon>Exidiaceae</taxon>
        <taxon>Exidia</taxon>
    </lineage>
</organism>
<sequence>MLSLHGFEVAVVCDDKELETYGTTVNERTCSGWIATEVGKAFAIRMRQVAPGHHPRFQHTTYVDGKQVANMFGSNPDVYTLSGMYPTPTTFQAFHFAALRTTDDPAAGGSKDAEDMGTLKVVLRRQVEVSRRPSDSLNQPPTGAVVHERNKKRILGGQSIATGPTTVVSRLTAVTTRPYDPTDPDPYVTFIFKYRSHEYLLAEDIIPHIPRATPAKRKHEDTLSPDGAQEEDVKPAKRINLDELEEKQRKIRELKDQLRNAEAQVAEALDLPPPGLKREPFPFAVGAVVDLTGSDDDAAPPRRRVKTEPVIIVGDAGGAVIDLSED</sequence>
<dbReference type="InParanoid" id="A0A165PH62"/>
<dbReference type="EMBL" id="KV425889">
    <property type="protein sequence ID" value="KZW02172.1"/>
    <property type="molecule type" value="Genomic_DNA"/>
</dbReference>
<protein>
    <recommendedName>
        <fullName evidence="3">DUF7918 domain-containing protein</fullName>
    </recommendedName>
</protein>
<proteinExistence type="predicted"/>
<dbReference type="OrthoDB" id="3364132at2759"/>
<gene>
    <name evidence="4" type="ORF">EXIGLDRAFT_744653</name>
</gene>
<accession>A0A165PH62</accession>
<reference evidence="4 5" key="1">
    <citation type="journal article" date="2016" name="Mol. Biol. Evol.">
        <title>Comparative Genomics of Early-Diverging Mushroom-Forming Fungi Provides Insights into the Origins of Lignocellulose Decay Capabilities.</title>
        <authorList>
            <person name="Nagy L.G."/>
            <person name="Riley R."/>
            <person name="Tritt A."/>
            <person name="Adam C."/>
            <person name="Daum C."/>
            <person name="Floudas D."/>
            <person name="Sun H."/>
            <person name="Yadav J.S."/>
            <person name="Pangilinan J."/>
            <person name="Larsson K.H."/>
            <person name="Matsuura K."/>
            <person name="Barry K."/>
            <person name="Labutti K."/>
            <person name="Kuo R."/>
            <person name="Ohm R.A."/>
            <person name="Bhattacharya S.S."/>
            <person name="Shirouzu T."/>
            <person name="Yoshinaga Y."/>
            <person name="Martin F.M."/>
            <person name="Grigoriev I.V."/>
            <person name="Hibbett D.S."/>
        </authorList>
    </citation>
    <scope>NUCLEOTIDE SEQUENCE [LARGE SCALE GENOMIC DNA]</scope>
    <source>
        <strain evidence="4 5">HHB12029</strain>
    </source>
</reference>
<evidence type="ECO:0000256" key="2">
    <source>
        <dbReference type="SAM" id="MobiDB-lite"/>
    </source>
</evidence>
<feature type="domain" description="DUF7918" evidence="3">
    <location>
        <begin position="6"/>
        <end position="207"/>
    </location>
</feature>
<dbReference type="Pfam" id="PF25534">
    <property type="entry name" value="DUF7918"/>
    <property type="match status" value="1"/>
</dbReference>
<evidence type="ECO:0000313" key="4">
    <source>
        <dbReference type="EMBL" id="KZW02172.1"/>
    </source>
</evidence>
<evidence type="ECO:0000256" key="1">
    <source>
        <dbReference type="SAM" id="Coils"/>
    </source>
</evidence>
<keyword evidence="5" id="KW-1185">Reference proteome</keyword>
<feature type="coiled-coil region" evidence="1">
    <location>
        <begin position="237"/>
        <end position="271"/>
    </location>
</feature>
<evidence type="ECO:0000313" key="5">
    <source>
        <dbReference type="Proteomes" id="UP000077266"/>
    </source>
</evidence>
<keyword evidence="1" id="KW-0175">Coiled coil</keyword>
<dbReference type="AlphaFoldDB" id="A0A165PH62"/>
<dbReference type="InterPro" id="IPR057678">
    <property type="entry name" value="DUF7918"/>
</dbReference>
<dbReference type="Proteomes" id="UP000077266">
    <property type="component" value="Unassembled WGS sequence"/>
</dbReference>